<name>A0ABX8ZF68_9SPHN</name>
<organism evidence="4 5">
    <name type="scientific">Qipengyuania psychrotolerans</name>
    <dbReference type="NCBI Taxonomy" id="2867238"/>
    <lineage>
        <taxon>Bacteria</taxon>
        <taxon>Pseudomonadati</taxon>
        <taxon>Pseudomonadota</taxon>
        <taxon>Alphaproteobacteria</taxon>
        <taxon>Sphingomonadales</taxon>
        <taxon>Erythrobacteraceae</taxon>
        <taxon>Qipengyuania</taxon>
    </lineage>
</organism>
<dbReference type="EMBL" id="CP081297">
    <property type="protein sequence ID" value="QZD87662.1"/>
    <property type="molecule type" value="Genomic_DNA"/>
</dbReference>
<dbReference type="InterPro" id="IPR001789">
    <property type="entry name" value="Sig_transdc_resp-reg_receiver"/>
</dbReference>
<reference evidence="4 5" key="1">
    <citation type="submission" date="2021-08" db="EMBL/GenBank/DDBJ databases">
        <title>Comparative Genomics Analysis of the Genus Qipengyuania Reveals Extensive Genetic Diversity and Metabolic Versatility, Including the Description of Fifteen Novel Species.</title>
        <authorList>
            <person name="Liu Y."/>
        </authorList>
    </citation>
    <scope>NUCLEOTIDE SEQUENCE [LARGE SCALE GENOMIC DNA]</scope>
    <source>
        <strain evidence="4 5">1XM2-8</strain>
    </source>
</reference>
<proteinExistence type="predicted"/>
<dbReference type="PANTHER" id="PTHR44591">
    <property type="entry name" value="STRESS RESPONSE REGULATOR PROTEIN 1"/>
    <property type="match status" value="1"/>
</dbReference>
<dbReference type="RefSeq" id="WP_221423199.1">
    <property type="nucleotide sequence ID" value="NZ_CP081297.1"/>
</dbReference>
<dbReference type="Gene3D" id="3.40.50.2300">
    <property type="match status" value="1"/>
</dbReference>
<evidence type="ECO:0000256" key="2">
    <source>
        <dbReference type="PROSITE-ProRule" id="PRU00169"/>
    </source>
</evidence>
<evidence type="ECO:0000313" key="4">
    <source>
        <dbReference type="EMBL" id="QZD87662.1"/>
    </source>
</evidence>
<evidence type="ECO:0000256" key="1">
    <source>
        <dbReference type="ARBA" id="ARBA00022553"/>
    </source>
</evidence>
<dbReference type="Proteomes" id="UP000824280">
    <property type="component" value="Chromosome"/>
</dbReference>
<dbReference type="PROSITE" id="PS50110">
    <property type="entry name" value="RESPONSE_REGULATORY"/>
    <property type="match status" value="1"/>
</dbReference>
<dbReference type="PANTHER" id="PTHR44591:SF3">
    <property type="entry name" value="RESPONSE REGULATORY DOMAIN-CONTAINING PROTEIN"/>
    <property type="match status" value="1"/>
</dbReference>
<feature type="modified residue" description="4-aspartylphosphate" evidence="2">
    <location>
        <position position="82"/>
    </location>
</feature>
<dbReference type="SUPFAM" id="SSF52172">
    <property type="entry name" value="CheY-like"/>
    <property type="match status" value="1"/>
</dbReference>
<keyword evidence="5" id="KW-1185">Reference proteome</keyword>
<dbReference type="Pfam" id="PF00072">
    <property type="entry name" value="Response_reg"/>
    <property type="match status" value="1"/>
</dbReference>
<dbReference type="InterPro" id="IPR050595">
    <property type="entry name" value="Bact_response_regulator"/>
</dbReference>
<feature type="domain" description="Response regulatory" evidence="3">
    <location>
        <begin position="32"/>
        <end position="142"/>
    </location>
</feature>
<evidence type="ECO:0000259" key="3">
    <source>
        <dbReference type="PROSITE" id="PS50110"/>
    </source>
</evidence>
<accession>A0ABX8ZF68</accession>
<protein>
    <submittedName>
        <fullName evidence="4">Response regulator</fullName>
    </submittedName>
</protein>
<sequence>MKGDHIAGSIIRALAAVRQECFRPKWRWHLSHVLIIEDEVLLAFSVEEALRNLGYSTFDIVKSAPEAIEAAEQKCPDLIIADHQLIDGTGVGAVKAICADKSIPVVFVTGSRTKVRQHLPEAYVVDKPFNFRRLKSAVSRAVEKPFRFQNN</sequence>
<evidence type="ECO:0000313" key="5">
    <source>
        <dbReference type="Proteomes" id="UP000824280"/>
    </source>
</evidence>
<dbReference type="SMART" id="SM00448">
    <property type="entry name" value="REC"/>
    <property type="match status" value="1"/>
</dbReference>
<keyword evidence="1 2" id="KW-0597">Phosphoprotein</keyword>
<gene>
    <name evidence="4" type="ORF">K3166_02875</name>
</gene>
<dbReference type="InterPro" id="IPR011006">
    <property type="entry name" value="CheY-like_superfamily"/>
</dbReference>